<accession>A0ACC2VVX8</accession>
<dbReference type="EMBL" id="JASBWT010000008">
    <property type="protein sequence ID" value="KAJ9102587.1"/>
    <property type="molecule type" value="Genomic_DNA"/>
</dbReference>
<organism evidence="1 2">
    <name type="scientific">Naganishia friedmannii</name>
    <dbReference type="NCBI Taxonomy" id="89922"/>
    <lineage>
        <taxon>Eukaryota</taxon>
        <taxon>Fungi</taxon>
        <taxon>Dikarya</taxon>
        <taxon>Basidiomycota</taxon>
        <taxon>Agaricomycotina</taxon>
        <taxon>Tremellomycetes</taxon>
        <taxon>Filobasidiales</taxon>
        <taxon>Filobasidiaceae</taxon>
        <taxon>Naganishia</taxon>
    </lineage>
</organism>
<sequence length="608" mass="67239">MQPQQILSSLTSAIFKFTKRFEDVFSDLDNHRKTMSSLEQGITDLQHRTAWMAGSSKQDRLEQLEQEVTVATKGSSLATTRAARRLSYGITPNASGQFLPPKIQHFEETSATLERRIREHERHMQDWMTAMEKRFPVQQAGLVDPAANGHQQPSADVTTDNSSSGHFDAEKVKELLERKFKTVVAQSKNKFEVHEARLTALEKDFYKPVQQTLPVADRLDNLEYDVGNAVGQMKELTVQMSDTANSISLLHKRVDNLRLDMKNLGKKGEASTDHESLQCTKRAIEHLEEQHRGAFTKSKETAERMAGIERAVDQMRRHLLETTSRHDRRLWELDNSSRKAHGDIAAVHRGLNQQILELKASMLETDIDILDRVRFIGILQPQPEQTHAEDAYLAPRIISPDPEWDAVGGTSSSRSPPTPPTYSSFSLQVDDVTVVLLPPIEPSSEIPSNQTHNGPLEDIDTVSSSPFGTISDSVQMDIAERHLALNSNSGATAIASSSADRIVAAEAVVEEDISTSSMTTEEATGGITELSARQPTIRVDGSTKSFAQSLKTWFSIQKNNQDPAAPDPQPAATLASSSSTPTTLRSLNSTSSTWHLTSSTGARMPSKE</sequence>
<protein>
    <submittedName>
        <fullName evidence="1">Uncharacterized protein</fullName>
    </submittedName>
</protein>
<proteinExistence type="predicted"/>
<reference evidence="1" key="1">
    <citation type="submission" date="2023-04" db="EMBL/GenBank/DDBJ databases">
        <title>Draft Genome sequencing of Naganishia species isolated from polar environments using Oxford Nanopore Technology.</title>
        <authorList>
            <person name="Leo P."/>
            <person name="Venkateswaran K."/>
        </authorList>
    </citation>
    <scope>NUCLEOTIDE SEQUENCE</scope>
    <source>
        <strain evidence="1">MNA-CCFEE 5423</strain>
    </source>
</reference>
<gene>
    <name evidence="1" type="ORF">QFC21_002988</name>
</gene>
<evidence type="ECO:0000313" key="1">
    <source>
        <dbReference type="EMBL" id="KAJ9102587.1"/>
    </source>
</evidence>
<dbReference type="Proteomes" id="UP001227268">
    <property type="component" value="Unassembled WGS sequence"/>
</dbReference>
<name>A0ACC2VVX8_9TREE</name>
<comment type="caution">
    <text evidence="1">The sequence shown here is derived from an EMBL/GenBank/DDBJ whole genome shotgun (WGS) entry which is preliminary data.</text>
</comment>
<evidence type="ECO:0000313" key="2">
    <source>
        <dbReference type="Proteomes" id="UP001227268"/>
    </source>
</evidence>
<keyword evidence="2" id="KW-1185">Reference proteome</keyword>